<keyword evidence="3" id="KW-1185">Reference proteome</keyword>
<sequence length="130" mass="15441">MLLRKKKKRKNKTRVTRRPCAPALRPVLPGLCYLRHHSPHNQFLTHLFIRALRWTLYAALPCPVYLALHRSLIYVYPLFFHYLTLPLLPTLLLITTPTHHSPHLTYTDTFIMFIEYTPSMYILTFSYICT</sequence>
<dbReference type="EMBL" id="VSRR010049383">
    <property type="protein sequence ID" value="MPC78797.1"/>
    <property type="molecule type" value="Genomic_DNA"/>
</dbReference>
<dbReference type="Proteomes" id="UP000324222">
    <property type="component" value="Unassembled WGS sequence"/>
</dbReference>
<gene>
    <name evidence="2" type="ORF">E2C01_073295</name>
</gene>
<keyword evidence="1" id="KW-0812">Transmembrane</keyword>
<accession>A0A5B7IBC1</accession>
<dbReference type="AlphaFoldDB" id="A0A5B7IBC1"/>
<comment type="caution">
    <text evidence="2">The sequence shown here is derived from an EMBL/GenBank/DDBJ whole genome shotgun (WGS) entry which is preliminary data.</text>
</comment>
<keyword evidence="1" id="KW-0472">Membrane</keyword>
<evidence type="ECO:0000313" key="3">
    <source>
        <dbReference type="Proteomes" id="UP000324222"/>
    </source>
</evidence>
<organism evidence="2 3">
    <name type="scientific">Portunus trituberculatus</name>
    <name type="common">Swimming crab</name>
    <name type="synonym">Neptunus trituberculatus</name>
    <dbReference type="NCBI Taxonomy" id="210409"/>
    <lineage>
        <taxon>Eukaryota</taxon>
        <taxon>Metazoa</taxon>
        <taxon>Ecdysozoa</taxon>
        <taxon>Arthropoda</taxon>
        <taxon>Crustacea</taxon>
        <taxon>Multicrustacea</taxon>
        <taxon>Malacostraca</taxon>
        <taxon>Eumalacostraca</taxon>
        <taxon>Eucarida</taxon>
        <taxon>Decapoda</taxon>
        <taxon>Pleocyemata</taxon>
        <taxon>Brachyura</taxon>
        <taxon>Eubrachyura</taxon>
        <taxon>Portunoidea</taxon>
        <taxon>Portunidae</taxon>
        <taxon>Portuninae</taxon>
        <taxon>Portunus</taxon>
    </lineage>
</organism>
<reference evidence="2 3" key="1">
    <citation type="submission" date="2019-05" db="EMBL/GenBank/DDBJ databases">
        <title>Another draft genome of Portunus trituberculatus and its Hox gene families provides insights of decapod evolution.</title>
        <authorList>
            <person name="Jeong J.-H."/>
            <person name="Song I."/>
            <person name="Kim S."/>
            <person name="Choi T."/>
            <person name="Kim D."/>
            <person name="Ryu S."/>
            <person name="Kim W."/>
        </authorList>
    </citation>
    <scope>NUCLEOTIDE SEQUENCE [LARGE SCALE GENOMIC DNA]</scope>
    <source>
        <tissue evidence="2">Muscle</tissue>
    </source>
</reference>
<evidence type="ECO:0000256" key="1">
    <source>
        <dbReference type="SAM" id="Phobius"/>
    </source>
</evidence>
<feature type="transmembrane region" description="Helical" evidence="1">
    <location>
        <begin position="74"/>
        <end position="94"/>
    </location>
</feature>
<name>A0A5B7IBC1_PORTR</name>
<evidence type="ECO:0000313" key="2">
    <source>
        <dbReference type="EMBL" id="MPC78797.1"/>
    </source>
</evidence>
<keyword evidence="1" id="KW-1133">Transmembrane helix</keyword>
<protein>
    <submittedName>
        <fullName evidence="2">Uncharacterized protein</fullName>
    </submittedName>
</protein>
<proteinExistence type="predicted"/>